<dbReference type="EMBL" id="JAGHKP010000001">
    <property type="protein sequence ID" value="MBO9151155.1"/>
    <property type="molecule type" value="Genomic_DNA"/>
</dbReference>
<reference evidence="2" key="1">
    <citation type="submission" date="2021-03" db="EMBL/GenBank/DDBJ databases">
        <title>Assistant Professor.</title>
        <authorList>
            <person name="Huq M.A."/>
        </authorList>
    </citation>
    <scope>NUCLEOTIDE SEQUENCE [LARGE SCALE GENOMIC DNA]</scope>
    <source>
        <strain evidence="2">MAH-28</strain>
    </source>
</reference>
<sequence>MNAKFLISQNAVDQARPPISHQVAKYLEHFITERVLKEKRIILDGQWNVRLSMFFIEDGPRFQLNGVLFQQTATARTVKAERLKIFQVFVSYTAILKSEDPYRKTITLMYEAIKAFFTSIYKKVSPDFMDELFEELDFAYLMSLPYPAPFEDQKYVGDSIVPGEGNRL</sequence>
<organism evidence="1 2">
    <name type="scientific">Chitinophaga chungangae</name>
    <dbReference type="NCBI Taxonomy" id="2821488"/>
    <lineage>
        <taxon>Bacteria</taxon>
        <taxon>Pseudomonadati</taxon>
        <taxon>Bacteroidota</taxon>
        <taxon>Chitinophagia</taxon>
        <taxon>Chitinophagales</taxon>
        <taxon>Chitinophagaceae</taxon>
        <taxon>Chitinophaga</taxon>
    </lineage>
</organism>
<name>A0ABS3Y904_9BACT</name>
<gene>
    <name evidence="1" type="ORF">J7I43_02980</name>
</gene>
<keyword evidence="2" id="KW-1185">Reference proteome</keyword>
<proteinExistence type="predicted"/>
<evidence type="ECO:0000313" key="1">
    <source>
        <dbReference type="EMBL" id="MBO9151155.1"/>
    </source>
</evidence>
<accession>A0ABS3Y904</accession>
<comment type="caution">
    <text evidence="1">The sequence shown here is derived from an EMBL/GenBank/DDBJ whole genome shotgun (WGS) entry which is preliminary data.</text>
</comment>
<dbReference type="RefSeq" id="WP_209143075.1">
    <property type="nucleotide sequence ID" value="NZ_JAGHKP010000001.1"/>
</dbReference>
<dbReference type="Proteomes" id="UP000679126">
    <property type="component" value="Unassembled WGS sequence"/>
</dbReference>
<evidence type="ECO:0000313" key="2">
    <source>
        <dbReference type="Proteomes" id="UP000679126"/>
    </source>
</evidence>
<protein>
    <submittedName>
        <fullName evidence="1">Uncharacterized protein</fullName>
    </submittedName>
</protein>